<keyword evidence="4" id="KW-1185">Reference proteome</keyword>
<keyword evidence="2" id="KW-0812">Transmembrane</keyword>
<feature type="region of interest" description="Disordered" evidence="1">
    <location>
        <begin position="1"/>
        <end position="27"/>
    </location>
</feature>
<accession>A0A507QKG6</accession>
<keyword evidence="2" id="KW-1133">Transmembrane helix</keyword>
<comment type="caution">
    <text evidence="3">The sequence shown here is derived from an EMBL/GenBank/DDBJ whole genome shotgun (WGS) entry which is preliminary data.</text>
</comment>
<protein>
    <submittedName>
        <fullName evidence="3">Uncharacterized protein</fullName>
    </submittedName>
</protein>
<reference evidence="3 4" key="1">
    <citation type="submission" date="2019-06" db="EMBL/GenBank/DDBJ databases">
        <title>Wine fermentation using esterase from Monascus purpureus.</title>
        <authorList>
            <person name="Geng C."/>
            <person name="Zhang Y."/>
        </authorList>
    </citation>
    <scope>NUCLEOTIDE SEQUENCE [LARGE SCALE GENOMIC DNA]</scope>
    <source>
        <strain evidence="3">HQ1</strain>
    </source>
</reference>
<name>A0A507QKG6_MONPU</name>
<evidence type="ECO:0000256" key="1">
    <source>
        <dbReference type="SAM" id="MobiDB-lite"/>
    </source>
</evidence>
<dbReference type="Proteomes" id="UP000319663">
    <property type="component" value="Unassembled WGS sequence"/>
</dbReference>
<dbReference type="PANTHER" id="PTHR37919">
    <property type="entry name" value="PROTEIN CBG05606"/>
    <property type="match status" value="1"/>
</dbReference>
<dbReference type="PANTHER" id="PTHR37919:SF2">
    <property type="entry name" value="EXPERA DOMAIN-CONTAINING PROTEIN"/>
    <property type="match status" value="1"/>
</dbReference>
<evidence type="ECO:0000313" key="3">
    <source>
        <dbReference type="EMBL" id="TQB67682.1"/>
    </source>
</evidence>
<gene>
    <name evidence="3" type="ORF">MPDQ_004939</name>
</gene>
<sequence>MVSTRQHPQEFPSTKAERPSTSPSGRGTVRRWVHTPSVVMTIWLLISVPLVLWDAGCILLGPHSMAHDKLHSPVWTPYVLYGTIDYSYGWPAFNARNGFTIAQTVMNLVETAGYIFYLYTVYVYGVSTTDSGRGSKKGVEGLRWLLKSEKVVSGREGAIALLVGYSVSVVTVSKTTLYCEFVLATYLRLTLY</sequence>
<proteinExistence type="predicted"/>
<keyword evidence="2" id="KW-0472">Membrane</keyword>
<organism evidence="3 4">
    <name type="scientific">Monascus purpureus</name>
    <name type="common">Red mold</name>
    <name type="synonym">Monascus anka</name>
    <dbReference type="NCBI Taxonomy" id="5098"/>
    <lineage>
        <taxon>Eukaryota</taxon>
        <taxon>Fungi</taxon>
        <taxon>Dikarya</taxon>
        <taxon>Ascomycota</taxon>
        <taxon>Pezizomycotina</taxon>
        <taxon>Eurotiomycetes</taxon>
        <taxon>Eurotiomycetidae</taxon>
        <taxon>Eurotiales</taxon>
        <taxon>Aspergillaceae</taxon>
        <taxon>Monascus</taxon>
    </lineage>
</organism>
<evidence type="ECO:0000256" key="2">
    <source>
        <dbReference type="SAM" id="Phobius"/>
    </source>
</evidence>
<dbReference type="EMBL" id="VIFY01000326">
    <property type="protein sequence ID" value="TQB67682.1"/>
    <property type="molecule type" value="Genomic_DNA"/>
</dbReference>
<dbReference type="STRING" id="5098.A0A507QKG6"/>
<feature type="transmembrane region" description="Helical" evidence="2">
    <location>
        <begin position="40"/>
        <end position="61"/>
    </location>
</feature>
<dbReference type="AlphaFoldDB" id="A0A507QKG6"/>
<evidence type="ECO:0000313" key="4">
    <source>
        <dbReference type="Proteomes" id="UP000319663"/>
    </source>
</evidence>